<dbReference type="Pfam" id="PF17267">
    <property type="entry name" value="DUF5333"/>
    <property type="match status" value="1"/>
</dbReference>
<organism evidence="2 3">
    <name type="scientific">Tateyamaria armeniaca</name>
    <dbReference type="NCBI Taxonomy" id="2518930"/>
    <lineage>
        <taxon>Bacteria</taxon>
        <taxon>Pseudomonadati</taxon>
        <taxon>Pseudomonadota</taxon>
        <taxon>Alphaproteobacteria</taxon>
        <taxon>Rhodobacterales</taxon>
        <taxon>Roseobacteraceae</taxon>
        <taxon>Tateyamaria</taxon>
    </lineage>
</organism>
<name>A0ABW8UVE8_9RHOB</name>
<keyword evidence="3" id="KW-1185">Reference proteome</keyword>
<evidence type="ECO:0000313" key="3">
    <source>
        <dbReference type="Proteomes" id="UP001627408"/>
    </source>
</evidence>
<feature type="chain" id="PRO_5047385516" evidence="1">
    <location>
        <begin position="20"/>
        <end position="132"/>
    </location>
</feature>
<accession>A0ABW8UVE8</accession>
<gene>
    <name evidence="2" type="ORF">ACERZ8_13455</name>
</gene>
<dbReference type="RefSeq" id="WP_407592679.1">
    <property type="nucleotide sequence ID" value="NZ_JBHDIY010000002.1"/>
</dbReference>
<evidence type="ECO:0000256" key="1">
    <source>
        <dbReference type="SAM" id="SignalP"/>
    </source>
</evidence>
<protein>
    <submittedName>
        <fullName evidence="2">DUF5333 domain-containing protein</fullName>
    </submittedName>
</protein>
<comment type="caution">
    <text evidence="2">The sequence shown here is derived from an EMBL/GenBank/DDBJ whole genome shotgun (WGS) entry which is preliminary data.</text>
</comment>
<dbReference type="Proteomes" id="UP001627408">
    <property type="component" value="Unassembled WGS sequence"/>
</dbReference>
<evidence type="ECO:0000313" key="2">
    <source>
        <dbReference type="EMBL" id="MFL4470840.1"/>
    </source>
</evidence>
<keyword evidence="1" id="KW-0732">Signal</keyword>
<dbReference type="InterPro" id="IPR020349">
    <property type="entry name" value="Uncharacterised_14.7kDa"/>
</dbReference>
<dbReference type="EMBL" id="JBHDIY010000002">
    <property type="protein sequence ID" value="MFL4470840.1"/>
    <property type="molecule type" value="Genomic_DNA"/>
</dbReference>
<reference evidence="2 3" key="1">
    <citation type="submission" date="2024-08" db="EMBL/GenBank/DDBJ databases">
        <title>Tateyamaria sp. nov., isolated from marine algae.</title>
        <authorList>
            <person name="Choi B.J."/>
            <person name="Kim J.M."/>
            <person name="Lee J.K."/>
            <person name="Choi D.G."/>
            <person name="Bayburt H."/>
            <person name="Baek J.H."/>
            <person name="Han D.M."/>
            <person name="Jeon C.O."/>
        </authorList>
    </citation>
    <scope>NUCLEOTIDE SEQUENCE [LARGE SCALE GENOMIC DNA]</scope>
    <source>
        <strain evidence="2 3">KMU-156</strain>
    </source>
</reference>
<feature type="signal peptide" evidence="1">
    <location>
        <begin position="1"/>
        <end position="19"/>
    </location>
</feature>
<sequence>MRAMTMALILSLSAGALSAKPHLRDVPEVDGTLLSVGIADEIRKNCPDISARMMKALGVVRSVGARARELGYTDAEIDAYRKSDTEKDRLRAKRDAYLASAGATPGSSEGYCQLGRTEIEKGSLVGALLRMN</sequence>
<proteinExistence type="predicted"/>